<dbReference type="GeneID" id="70130565"/>
<proteinExistence type="predicted"/>
<dbReference type="RefSeq" id="XP_045965369.1">
    <property type="nucleotide sequence ID" value="XM_046101673.1"/>
</dbReference>
<protein>
    <submittedName>
        <fullName evidence="2">Kinase-like domain-containing protein</fullName>
    </submittedName>
</protein>
<dbReference type="Proteomes" id="UP000758603">
    <property type="component" value="Unassembled WGS sequence"/>
</dbReference>
<dbReference type="Gene3D" id="3.90.1200.10">
    <property type="match status" value="1"/>
</dbReference>
<dbReference type="InterPro" id="IPR011009">
    <property type="entry name" value="Kinase-like_dom_sf"/>
</dbReference>
<keyword evidence="3" id="KW-1185">Reference proteome</keyword>
<dbReference type="AlphaFoldDB" id="A0A9P8UZX2"/>
<keyword evidence="2" id="KW-0418">Kinase</keyword>
<dbReference type="EMBL" id="JAGPXC010000001">
    <property type="protein sequence ID" value="KAH6661238.1"/>
    <property type="molecule type" value="Genomic_DNA"/>
</dbReference>
<sequence length="381" mass="43515">MATETPEQIKGKVLKSLETTRFAVSSLESLSGGVGNFLFRARLTTPLEDGTTEVAVKHGEDYIATHPQNELTLDRCKVEVECLNALADFRVSGAQDSVQYVVRTPKCYFYDEKSHTQILEYMPSGIDLKNYVLKNFASPTPEAHRAQFHQLGKQLARWIIGFHEKTGKEARDAQVEGEKSQLYAELEACQWMQNLKHTINYDWLVDRIKTYPDILEEAREVFEDFRNAAKEELKGEVMPIHGDFWTGNIVIGNLPVQKDDEIPVFVIDWEMAQLGVHSLDFGQMLGEMYALWVYRRSETGLWLLEGFCEGLHLKDEKVAFRTAAQLGCHLVAFDSVIPTWGTPEQGKECARVGRDLIVHAWKRDRLWFEQSDLACLFAHLI</sequence>
<dbReference type="GO" id="GO:0016301">
    <property type="term" value="F:kinase activity"/>
    <property type="evidence" value="ECO:0007669"/>
    <property type="project" value="UniProtKB-KW"/>
</dbReference>
<reference evidence="2" key="1">
    <citation type="journal article" date="2021" name="Nat. Commun.">
        <title>Genetic determinants of endophytism in the Arabidopsis root mycobiome.</title>
        <authorList>
            <person name="Mesny F."/>
            <person name="Miyauchi S."/>
            <person name="Thiergart T."/>
            <person name="Pickel B."/>
            <person name="Atanasova L."/>
            <person name="Karlsson M."/>
            <person name="Huettel B."/>
            <person name="Barry K.W."/>
            <person name="Haridas S."/>
            <person name="Chen C."/>
            <person name="Bauer D."/>
            <person name="Andreopoulos W."/>
            <person name="Pangilinan J."/>
            <person name="LaButti K."/>
            <person name="Riley R."/>
            <person name="Lipzen A."/>
            <person name="Clum A."/>
            <person name="Drula E."/>
            <person name="Henrissat B."/>
            <person name="Kohler A."/>
            <person name="Grigoriev I.V."/>
            <person name="Martin F.M."/>
            <person name="Hacquard S."/>
        </authorList>
    </citation>
    <scope>NUCLEOTIDE SEQUENCE</scope>
    <source>
        <strain evidence="2">MPI-SDFR-AT-0073</strain>
    </source>
</reference>
<keyword evidence="2" id="KW-0808">Transferase</keyword>
<dbReference type="OrthoDB" id="25129at2759"/>
<feature type="domain" description="Aminoglycoside phosphotransferase" evidence="1">
    <location>
        <begin position="53"/>
        <end position="293"/>
    </location>
</feature>
<organism evidence="2 3">
    <name type="scientific">Truncatella angustata</name>
    <dbReference type="NCBI Taxonomy" id="152316"/>
    <lineage>
        <taxon>Eukaryota</taxon>
        <taxon>Fungi</taxon>
        <taxon>Dikarya</taxon>
        <taxon>Ascomycota</taxon>
        <taxon>Pezizomycotina</taxon>
        <taxon>Sordariomycetes</taxon>
        <taxon>Xylariomycetidae</taxon>
        <taxon>Amphisphaeriales</taxon>
        <taxon>Sporocadaceae</taxon>
        <taxon>Truncatella</taxon>
    </lineage>
</organism>
<evidence type="ECO:0000313" key="2">
    <source>
        <dbReference type="EMBL" id="KAH6661238.1"/>
    </source>
</evidence>
<dbReference type="SUPFAM" id="SSF56112">
    <property type="entry name" value="Protein kinase-like (PK-like)"/>
    <property type="match status" value="1"/>
</dbReference>
<evidence type="ECO:0000259" key="1">
    <source>
        <dbReference type="Pfam" id="PF01636"/>
    </source>
</evidence>
<evidence type="ECO:0000313" key="3">
    <source>
        <dbReference type="Proteomes" id="UP000758603"/>
    </source>
</evidence>
<name>A0A9P8UZX2_9PEZI</name>
<comment type="caution">
    <text evidence="2">The sequence shown here is derived from an EMBL/GenBank/DDBJ whole genome shotgun (WGS) entry which is preliminary data.</text>
</comment>
<accession>A0A9P8UZX2</accession>
<dbReference type="Pfam" id="PF01636">
    <property type="entry name" value="APH"/>
    <property type="match status" value="1"/>
</dbReference>
<dbReference type="Gene3D" id="3.30.200.20">
    <property type="entry name" value="Phosphorylase Kinase, domain 1"/>
    <property type="match status" value="1"/>
</dbReference>
<gene>
    <name evidence="2" type="ORF">BKA67DRAFT_550577</name>
</gene>
<dbReference type="InterPro" id="IPR002575">
    <property type="entry name" value="Aminoglycoside_PTrfase"/>
</dbReference>